<dbReference type="InterPro" id="IPR010428">
    <property type="entry name" value="Zincin_1"/>
</dbReference>
<reference evidence="1" key="1">
    <citation type="journal article" date="2021" name="Nat. Microbiol.">
        <title>Cocultivation of an ultrasmall environmental parasitic bacterium with lytic ability against bacteria associated with wastewater foams.</title>
        <authorList>
            <person name="Batinovic S."/>
            <person name="Rose J.J.A."/>
            <person name="Ratcliffe J."/>
            <person name="Seviour R.J."/>
            <person name="Petrovski S."/>
        </authorList>
    </citation>
    <scope>NUCLEOTIDE SEQUENCE</scope>
    <source>
        <strain evidence="1">JR1</strain>
    </source>
</reference>
<name>A0A857MK36_9BACT</name>
<sequence length="126" mass="14694">MQISDEHFDKLITRAMDELPQEYISGLDNVAIVQADDPTDEQKQKMHIDDHHLLLGLYEGIPLPARGAGYTFVLPDKITLFKHPLLKVSHDEHEFFEQVKRTLWHEMAHFYGLSHSDMDRLQQKNS</sequence>
<dbReference type="EMBL" id="CP045921">
    <property type="protein sequence ID" value="QHN42498.1"/>
    <property type="molecule type" value="Genomic_DNA"/>
</dbReference>
<dbReference type="KEGG" id="mama:GII36_01380"/>
<accession>A0A857MK36</accession>
<evidence type="ECO:0000313" key="1">
    <source>
        <dbReference type="EMBL" id="QHN42498.1"/>
    </source>
</evidence>
<proteinExistence type="predicted"/>
<dbReference type="AlphaFoldDB" id="A0A857MK36"/>
<keyword evidence="2" id="KW-1185">Reference proteome</keyword>
<gene>
    <name evidence="1" type="ORF">GII36_01380</name>
</gene>
<dbReference type="Proteomes" id="UP001059824">
    <property type="component" value="Chromosome"/>
</dbReference>
<organism evidence="1 2">
    <name type="scientific">Candidatus Mycosynbacter amalyticus</name>
    <dbReference type="NCBI Taxonomy" id="2665156"/>
    <lineage>
        <taxon>Bacteria</taxon>
        <taxon>Candidatus Saccharimonadota</taxon>
        <taxon>Candidatus Saccharimonadota incertae sedis</taxon>
        <taxon>Candidatus Mycosynbacter</taxon>
    </lineage>
</organism>
<evidence type="ECO:0000313" key="2">
    <source>
        <dbReference type="Proteomes" id="UP001059824"/>
    </source>
</evidence>
<evidence type="ECO:0008006" key="3">
    <source>
        <dbReference type="Google" id="ProtNLM"/>
    </source>
</evidence>
<dbReference type="Pfam" id="PF06262">
    <property type="entry name" value="Zincin_1"/>
    <property type="match status" value="1"/>
</dbReference>
<dbReference type="InterPro" id="IPR038555">
    <property type="entry name" value="Zincin_1_sf"/>
</dbReference>
<dbReference type="SUPFAM" id="SSF55486">
    <property type="entry name" value="Metalloproteases ('zincins'), catalytic domain"/>
    <property type="match status" value="1"/>
</dbReference>
<protein>
    <recommendedName>
        <fullName evidence="3">Metallopeptidase family protein</fullName>
    </recommendedName>
</protein>
<dbReference type="CDD" id="cd12952">
    <property type="entry name" value="MMP_ACEL2062"/>
    <property type="match status" value="1"/>
</dbReference>
<dbReference type="Gene3D" id="3.30.2010.20">
    <property type="match status" value="1"/>
</dbReference>
<dbReference type="RefSeq" id="WP_260763860.1">
    <property type="nucleotide sequence ID" value="NZ_CP045921.1"/>
</dbReference>